<evidence type="ECO:0000256" key="1">
    <source>
        <dbReference type="SAM" id="Phobius"/>
    </source>
</evidence>
<reference evidence="2 3" key="1">
    <citation type="submission" date="2015-01" db="EMBL/GenBank/DDBJ databases">
        <title>Draft genome of Vibrio mytili type strain CAIM 528.</title>
        <authorList>
            <person name="Gonzalez-Castillo A."/>
            <person name="Gomez-Gil B."/>
            <person name="Enciso-Ibarra J."/>
        </authorList>
    </citation>
    <scope>NUCLEOTIDE SEQUENCE [LARGE SCALE GENOMIC DNA]</scope>
    <source>
        <strain evidence="2 3">CAIM 528</strain>
    </source>
</reference>
<protein>
    <submittedName>
        <fullName evidence="2">Uncharacterized protein</fullName>
    </submittedName>
</protein>
<gene>
    <name evidence="2" type="ORF">SU60_01250</name>
</gene>
<evidence type="ECO:0000313" key="3">
    <source>
        <dbReference type="Proteomes" id="UP000031977"/>
    </source>
</evidence>
<feature type="transmembrane region" description="Helical" evidence="1">
    <location>
        <begin position="6"/>
        <end position="29"/>
    </location>
</feature>
<sequence length="210" mass="23435">MTGKKILPIPLILLIPIVLLVVVSIAGIYRFSLSDEEIMAKFPQAKTQINSIVKDTLGISSRNPWTIQVPEQSAVTFLDEWDKESGYLIGQYDAGATKGQVKVLTEFIVKRDIEDVPWVVAPMIVTTQGTGAFYYIGLFKFDPIPSRVVLLDSQYIGDRVNITQLVWNDDEKISVSYYSHSDTQAMAEQPDQLNSAIFIHAGNSLHMQQG</sequence>
<organism evidence="2 3">
    <name type="scientific">Vibrio mytili</name>
    <dbReference type="NCBI Taxonomy" id="50718"/>
    <lineage>
        <taxon>Bacteria</taxon>
        <taxon>Pseudomonadati</taxon>
        <taxon>Pseudomonadota</taxon>
        <taxon>Gammaproteobacteria</taxon>
        <taxon>Vibrionales</taxon>
        <taxon>Vibrionaceae</taxon>
        <taxon>Vibrio</taxon>
    </lineage>
</organism>
<comment type="caution">
    <text evidence="2">The sequence shown here is derived from an EMBL/GenBank/DDBJ whole genome shotgun (WGS) entry which is preliminary data.</text>
</comment>
<evidence type="ECO:0000313" key="2">
    <source>
        <dbReference type="EMBL" id="KIN12442.1"/>
    </source>
</evidence>
<proteinExistence type="predicted"/>
<dbReference type="RefSeq" id="WP_041153954.1">
    <property type="nucleotide sequence ID" value="NZ_CBCRVP010000022.1"/>
</dbReference>
<accession>A0A0C3IDL0</accession>
<keyword evidence="1" id="KW-1133">Transmembrane helix</keyword>
<dbReference type="Proteomes" id="UP000031977">
    <property type="component" value="Unassembled WGS sequence"/>
</dbReference>
<name>A0A0C3IDL0_9VIBR</name>
<keyword evidence="3" id="KW-1185">Reference proteome</keyword>
<keyword evidence="1" id="KW-0812">Transmembrane</keyword>
<dbReference type="OrthoDB" id="1161168at2"/>
<keyword evidence="1" id="KW-0472">Membrane</keyword>
<dbReference type="AlphaFoldDB" id="A0A0C3IDL0"/>
<dbReference type="EMBL" id="JXOK01000004">
    <property type="protein sequence ID" value="KIN12442.1"/>
    <property type="molecule type" value="Genomic_DNA"/>
</dbReference>